<dbReference type="Gene3D" id="3.40.960.10">
    <property type="entry name" value="VSR Endonuclease"/>
    <property type="match status" value="1"/>
</dbReference>
<sequence>MYRRNFLKPNTIGIIPKNGYRWRNNQSKIAIQWLIWTEKQLGINIIHTAQKKEIMLSGFNIDGYCKNTNQVFEFHGCYYHGCPTCIIENRDKPTYDNASETMETRYQNTIAKTERLRNAWFSVIEKWECVDI</sequence>
<dbReference type="Proteomes" id="UP001162164">
    <property type="component" value="Unassembled WGS sequence"/>
</dbReference>
<name>A0ABQ9JIY1_9CUCU</name>
<proteinExistence type="predicted"/>
<keyword evidence="2" id="KW-1185">Reference proteome</keyword>
<dbReference type="EMBL" id="JAPWTJ010000556">
    <property type="protein sequence ID" value="KAJ8977377.1"/>
    <property type="molecule type" value="Genomic_DNA"/>
</dbReference>
<evidence type="ECO:0000313" key="2">
    <source>
        <dbReference type="Proteomes" id="UP001162164"/>
    </source>
</evidence>
<reference evidence="1" key="1">
    <citation type="journal article" date="2023" name="Insect Mol. Biol.">
        <title>Genome sequencing provides insights into the evolution of gene families encoding plant cell wall-degrading enzymes in longhorned beetles.</title>
        <authorList>
            <person name="Shin N.R."/>
            <person name="Okamura Y."/>
            <person name="Kirsch R."/>
            <person name="Pauchet Y."/>
        </authorList>
    </citation>
    <scope>NUCLEOTIDE SEQUENCE</scope>
    <source>
        <strain evidence="1">MMC_N1</strain>
    </source>
</reference>
<gene>
    <name evidence="1" type="ORF">NQ317_015492</name>
</gene>
<comment type="caution">
    <text evidence="1">The sequence shown here is derived from an EMBL/GenBank/DDBJ whole genome shotgun (WGS) entry which is preliminary data.</text>
</comment>
<organism evidence="1 2">
    <name type="scientific">Molorchus minor</name>
    <dbReference type="NCBI Taxonomy" id="1323400"/>
    <lineage>
        <taxon>Eukaryota</taxon>
        <taxon>Metazoa</taxon>
        <taxon>Ecdysozoa</taxon>
        <taxon>Arthropoda</taxon>
        <taxon>Hexapoda</taxon>
        <taxon>Insecta</taxon>
        <taxon>Pterygota</taxon>
        <taxon>Neoptera</taxon>
        <taxon>Endopterygota</taxon>
        <taxon>Coleoptera</taxon>
        <taxon>Polyphaga</taxon>
        <taxon>Cucujiformia</taxon>
        <taxon>Chrysomeloidea</taxon>
        <taxon>Cerambycidae</taxon>
        <taxon>Lamiinae</taxon>
        <taxon>Monochamini</taxon>
        <taxon>Molorchus</taxon>
    </lineage>
</organism>
<accession>A0ABQ9JIY1</accession>
<evidence type="ECO:0000313" key="1">
    <source>
        <dbReference type="EMBL" id="KAJ8977377.1"/>
    </source>
</evidence>
<evidence type="ECO:0008006" key="3">
    <source>
        <dbReference type="Google" id="ProtNLM"/>
    </source>
</evidence>
<protein>
    <recommendedName>
        <fullName evidence="3">Transposase</fullName>
    </recommendedName>
</protein>